<dbReference type="PROSITE" id="PS50894">
    <property type="entry name" value="HPT"/>
    <property type="match status" value="1"/>
</dbReference>
<dbReference type="EMBL" id="CP118246">
    <property type="protein sequence ID" value="WDR01494.1"/>
    <property type="molecule type" value="Genomic_DNA"/>
</dbReference>
<name>A0ABY7YK89_9HYPH</name>
<dbReference type="RefSeq" id="WP_282217905.1">
    <property type="nucleotide sequence ID" value="NZ_CP118246.1"/>
</dbReference>
<evidence type="ECO:0000256" key="1">
    <source>
        <dbReference type="ARBA" id="ARBA00023012"/>
    </source>
</evidence>
<reference evidence="4 5" key="1">
    <citation type="submission" date="2023-02" db="EMBL/GenBank/DDBJ databases">
        <title>Devosia algicola sp. nov., isolated from the phycosphere of marine algae.</title>
        <authorList>
            <person name="Kim J.M."/>
            <person name="Lee J.K."/>
            <person name="Choi B.J."/>
            <person name="Bayburt H."/>
            <person name="Jeon C.O."/>
        </authorList>
    </citation>
    <scope>NUCLEOTIDE SEQUENCE [LARGE SCALE GENOMIC DNA]</scope>
    <source>
        <strain evidence="4 5">G20-9</strain>
    </source>
</reference>
<dbReference type="CDD" id="cd00088">
    <property type="entry name" value="HPT"/>
    <property type="match status" value="1"/>
</dbReference>
<dbReference type="Pfam" id="PF01627">
    <property type="entry name" value="Hpt"/>
    <property type="match status" value="1"/>
</dbReference>
<keyword evidence="1" id="KW-0902">Two-component regulatory system</keyword>
<dbReference type="InterPro" id="IPR036641">
    <property type="entry name" value="HPT_dom_sf"/>
</dbReference>
<dbReference type="InterPro" id="IPR008207">
    <property type="entry name" value="Sig_transdc_His_kin_Hpt_dom"/>
</dbReference>
<dbReference type="InterPro" id="IPR051315">
    <property type="entry name" value="Bact_Chemotaxis_CheA"/>
</dbReference>
<feature type="modified residue" description="Phosphohistidine" evidence="2">
    <location>
        <position position="47"/>
    </location>
</feature>
<proteinExistence type="predicted"/>
<dbReference type="SMART" id="SM00073">
    <property type="entry name" value="HPT"/>
    <property type="match status" value="1"/>
</dbReference>
<keyword evidence="2" id="KW-0597">Phosphoprotein</keyword>
<keyword evidence="5" id="KW-1185">Reference proteome</keyword>
<feature type="domain" description="HPt" evidence="3">
    <location>
        <begin position="1"/>
        <end position="104"/>
    </location>
</feature>
<protein>
    <submittedName>
        <fullName evidence="4">Hpt domain-containing protein</fullName>
    </submittedName>
</protein>
<evidence type="ECO:0000313" key="5">
    <source>
        <dbReference type="Proteomes" id="UP001220530"/>
    </source>
</evidence>
<dbReference type="Proteomes" id="UP001220530">
    <property type="component" value="Chromosome"/>
</dbReference>
<gene>
    <name evidence="4" type="ORF">PSQ19_11860</name>
</gene>
<accession>A0ABY7YK89</accession>
<organism evidence="4 5">
    <name type="scientific">Devosia algicola</name>
    <dbReference type="NCBI Taxonomy" id="3026418"/>
    <lineage>
        <taxon>Bacteria</taxon>
        <taxon>Pseudomonadati</taxon>
        <taxon>Pseudomonadota</taxon>
        <taxon>Alphaproteobacteria</taxon>
        <taxon>Hyphomicrobiales</taxon>
        <taxon>Devosiaceae</taxon>
        <taxon>Devosia</taxon>
    </lineage>
</organism>
<dbReference type="PANTHER" id="PTHR43395">
    <property type="entry name" value="SENSOR HISTIDINE KINASE CHEA"/>
    <property type="match status" value="1"/>
</dbReference>
<evidence type="ECO:0000313" key="4">
    <source>
        <dbReference type="EMBL" id="WDR01494.1"/>
    </source>
</evidence>
<dbReference type="SUPFAM" id="SSF47226">
    <property type="entry name" value="Histidine-containing phosphotransfer domain, HPT domain"/>
    <property type="match status" value="1"/>
</dbReference>
<evidence type="ECO:0000256" key="2">
    <source>
        <dbReference type="PROSITE-ProRule" id="PRU00110"/>
    </source>
</evidence>
<dbReference type="PANTHER" id="PTHR43395:SF10">
    <property type="entry name" value="CHEMOTAXIS PROTEIN CHEA"/>
    <property type="match status" value="1"/>
</dbReference>
<sequence>MSDLDEFKATYFDECSELLSELEEIFALIEVGDRDSARINAAFRAVHSIKGGAGAFGFGALVAFAHGYESLMDQVRDGRVLLSDDVVALCIRANDLLADFVGAARSGTSLADEHGMAEKLQARRVGGGAGTGR</sequence>
<evidence type="ECO:0000259" key="3">
    <source>
        <dbReference type="PROSITE" id="PS50894"/>
    </source>
</evidence>
<dbReference type="Gene3D" id="1.20.120.160">
    <property type="entry name" value="HPT domain"/>
    <property type="match status" value="1"/>
</dbReference>